<evidence type="ECO:0000313" key="1">
    <source>
        <dbReference type="EMBL" id="KAJ7008379.1"/>
    </source>
</evidence>
<evidence type="ECO:0000313" key="3">
    <source>
        <dbReference type="Proteomes" id="UP001164929"/>
    </source>
</evidence>
<evidence type="ECO:0000313" key="2">
    <source>
        <dbReference type="EMBL" id="KAJ7008380.1"/>
    </source>
</evidence>
<organism evidence="1 3">
    <name type="scientific">Populus alba x Populus x berolinensis</name>
    <dbReference type="NCBI Taxonomy" id="444605"/>
    <lineage>
        <taxon>Eukaryota</taxon>
        <taxon>Viridiplantae</taxon>
        <taxon>Streptophyta</taxon>
        <taxon>Embryophyta</taxon>
        <taxon>Tracheophyta</taxon>
        <taxon>Spermatophyta</taxon>
        <taxon>Magnoliopsida</taxon>
        <taxon>eudicotyledons</taxon>
        <taxon>Gunneridae</taxon>
        <taxon>Pentapetalae</taxon>
        <taxon>rosids</taxon>
        <taxon>fabids</taxon>
        <taxon>Malpighiales</taxon>
        <taxon>Salicaceae</taxon>
        <taxon>Saliceae</taxon>
        <taxon>Populus</taxon>
    </lineage>
</organism>
<dbReference type="AlphaFoldDB" id="A0AAD6WFB9"/>
<dbReference type="EMBL" id="JAQIZT010000002">
    <property type="protein sequence ID" value="KAJ7008380.1"/>
    <property type="molecule type" value="Genomic_DNA"/>
</dbReference>
<dbReference type="EMBL" id="JAQIZT010000002">
    <property type="protein sequence ID" value="KAJ7008379.1"/>
    <property type="molecule type" value="Genomic_DNA"/>
</dbReference>
<name>A0AAD6WFB9_9ROSI</name>
<dbReference type="Proteomes" id="UP001164929">
    <property type="component" value="Chromosome 2"/>
</dbReference>
<accession>A0AAD6WFB9</accession>
<comment type="caution">
    <text evidence="1">The sequence shown here is derived from an EMBL/GenBank/DDBJ whole genome shotgun (WGS) entry which is preliminary data.</text>
</comment>
<proteinExistence type="predicted"/>
<keyword evidence="3" id="KW-1185">Reference proteome</keyword>
<dbReference type="PANTHER" id="PTHR35686">
    <property type="entry name" value="KINETOCHORE PROTEIN"/>
    <property type="match status" value="1"/>
</dbReference>
<protein>
    <submittedName>
        <fullName evidence="1">Uncharacterized protein</fullName>
    </submittedName>
</protein>
<sequence>MKTKGAYLFLQDSQSPESSKTFVDRGRIRTVIFSPRVCSNVDLDLGNLICIYPPWKEVQVIGSDEFVILTTYFSHVSA</sequence>
<dbReference type="PANTHER" id="PTHR35686:SF1">
    <property type="entry name" value="KINETOCHORE PROTEIN"/>
    <property type="match status" value="1"/>
</dbReference>
<reference evidence="1" key="1">
    <citation type="journal article" date="2023" name="Mol. Ecol. Resour.">
        <title>Chromosome-level genome assembly of a triploid poplar Populus alba 'Berolinensis'.</title>
        <authorList>
            <person name="Chen S."/>
            <person name="Yu Y."/>
            <person name="Wang X."/>
            <person name="Wang S."/>
            <person name="Zhang T."/>
            <person name="Zhou Y."/>
            <person name="He R."/>
            <person name="Meng N."/>
            <person name="Wang Y."/>
            <person name="Liu W."/>
            <person name="Liu Z."/>
            <person name="Liu J."/>
            <person name="Guo Q."/>
            <person name="Huang H."/>
            <person name="Sederoff R.R."/>
            <person name="Wang G."/>
            <person name="Qu G."/>
            <person name="Chen S."/>
        </authorList>
    </citation>
    <scope>NUCLEOTIDE SEQUENCE</scope>
    <source>
        <strain evidence="1">SC-2020</strain>
    </source>
</reference>
<gene>
    <name evidence="1" type="ORF">NC653_007146</name>
    <name evidence="2" type="ORF">NC653_007147</name>
</gene>